<dbReference type="InterPro" id="IPR030470">
    <property type="entry name" value="UbiA_prenylTrfase_CS"/>
</dbReference>
<organism evidence="14 15">
    <name type="scientific">Simiduia agarivorans (strain DSM 21679 / JCM 13881 / BCRC 17597 / SA1)</name>
    <dbReference type="NCBI Taxonomy" id="1117647"/>
    <lineage>
        <taxon>Bacteria</taxon>
        <taxon>Pseudomonadati</taxon>
        <taxon>Pseudomonadota</taxon>
        <taxon>Gammaproteobacteria</taxon>
        <taxon>Cellvibrionales</taxon>
        <taxon>Cellvibrionaceae</taxon>
        <taxon>Simiduia</taxon>
    </lineage>
</organism>
<feature type="transmembrane region" description="Helical" evidence="12">
    <location>
        <begin position="269"/>
        <end position="287"/>
    </location>
</feature>
<feature type="transmembrane region" description="Helical" evidence="12">
    <location>
        <begin position="23"/>
        <end position="43"/>
    </location>
</feature>
<dbReference type="InterPro" id="IPR000537">
    <property type="entry name" value="UbiA_prenyltransferase"/>
</dbReference>
<protein>
    <recommendedName>
        <fullName evidence="12 13">4-hydroxybenzoate octaprenyltransferase</fullName>
        <ecNumber evidence="12 13">2.5.1.39</ecNumber>
    </recommendedName>
    <alternativeName>
        <fullName evidence="12">4-HB polyprenyltransferase</fullName>
    </alternativeName>
</protein>
<dbReference type="HOGENOM" id="CLU_034879_1_0_6"/>
<dbReference type="EC" id="2.5.1.39" evidence="12 13"/>
<keyword evidence="4 12" id="KW-1003">Cell membrane</keyword>
<comment type="subcellular location">
    <subcellularLocation>
        <location evidence="12">Cell inner membrane</location>
        <topology evidence="12">Multi-pass membrane protein</topology>
    </subcellularLocation>
    <subcellularLocation>
        <location evidence="2">Membrane</location>
        <topology evidence="2">Multi-pass membrane protein</topology>
    </subcellularLocation>
</comment>
<keyword evidence="15" id="KW-1185">Reference proteome</keyword>
<evidence type="ECO:0000256" key="4">
    <source>
        <dbReference type="ARBA" id="ARBA00022475"/>
    </source>
</evidence>
<comment type="similarity">
    <text evidence="3 12">Belongs to the UbiA prenyltransferase family.</text>
</comment>
<dbReference type="AlphaFoldDB" id="K4KL14"/>
<evidence type="ECO:0000256" key="2">
    <source>
        <dbReference type="ARBA" id="ARBA00004141"/>
    </source>
</evidence>
<comment type="function">
    <text evidence="12">Catalyzes the prenylation of para-hydroxybenzoate (PHB) with an all-trans polyprenyl group. Mediates the second step in the final reaction sequence of ubiquinone-8 (UQ-8) biosynthesis, which is the condensation of the polyisoprenoid side chain with PHB, generating the first membrane-bound Q intermediate 3-octaprenyl-4-hydroxybenzoate.</text>
</comment>
<dbReference type="FunFam" id="1.20.120.1780:FF:000001">
    <property type="entry name" value="4-hydroxybenzoate octaprenyltransferase"/>
    <property type="match status" value="1"/>
</dbReference>
<dbReference type="CDD" id="cd13959">
    <property type="entry name" value="PT_UbiA_COQ2"/>
    <property type="match status" value="1"/>
</dbReference>
<dbReference type="GO" id="GO:0006744">
    <property type="term" value="P:ubiquinone biosynthetic process"/>
    <property type="evidence" value="ECO:0007669"/>
    <property type="project" value="UniProtKB-UniRule"/>
</dbReference>
<dbReference type="GO" id="GO:0008412">
    <property type="term" value="F:4-hydroxybenzoate polyprenyltransferase activity"/>
    <property type="evidence" value="ECO:0007669"/>
    <property type="project" value="UniProtKB-UniRule"/>
</dbReference>
<dbReference type="EMBL" id="CP003746">
    <property type="protein sequence ID" value="AFU99691.2"/>
    <property type="molecule type" value="Genomic_DNA"/>
</dbReference>
<dbReference type="UniPathway" id="UPA00232"/>
<keyword evidence="6 12" id="KW-0808">Transferase</keyword>
<dbReference type="InterPro" id="IPR039653">
    <property type="entry name" value="Prenyltransferase"/>
</dbReference>
<feature type="transmembrane region" description="Helical" evidence="12">
    <location>
        <begin position="169"/>
        <end position="190"/>
    </location>
</feature>
<evidence type="ECO:0000256" key="10">
    <source>
        <dbReference type="ARBA" id="ARBA00022989"/>
    </source>
</evidence>
<keyword evidence="10 12" id="KW-1133">Transmembrane helix</keyword>
<dbReference type="HAMAP" id="MF_01635">
    <property type="entry name" value="UbiA"/>
    <property type="match status" value="1"/>
</dbReference>
<evidence type="ECO:0000313" key="15">
    <source>
        <dbReference type="Proteomes" id="UP000000466"/>
    </source>
</evidence>
<evidence type="ECO:0000256" key="8">
    <source>
        <dbReference type="ARBA" id="ARBA00022692"/>
    </source>
</evidence>
<feature type="transmembrane region" description="Helical" evidence="12">
    <location>
        <begin position="211"/>
        <end position="231"/>
    </location>
</feature>
<dbReference type="NCBIfam" id="TIGR01474">
    <property type="entry name" value="ubiA_proteo"/>
    <property type="match status" value="1"/>
</dbReference>
<comment type="cofactor">
    <cofactor evidence="1 12">
        <name>Mg(2+)</name>
        <dbReference type="ChEBI" id="CHEBI:18420"/>
    </cofactor>
</comment>
<comment type="pathway">
    <text evidence="12">Cofactor biosynthesis; ubiquinone biosynthesis.</text>
</comment>
<reference evidence="14 15" key="1">
    <citation type="journal article" date="2013" name="Genome Announc.">
        <title>Complete genome sequence of Simiduia agarivorans SA1(T), a marine bacterium able to degrade a variety of polysaccharides.</title>
        <authorList>
            <person name="Lin S.Y."/>
            <person name="Shieh W.Y."/>
            <person name="Chen J.S."/>
            <person name="Tang S.L."/>
        </authorList>
    </citation>
    <scope>NUCLEOTIDE SEQUENCE [LARGE SCALE GENOMIC DNA]</scope>
    <source>
        <strain evidence="15">DSM 21679 / JCM 13881 / BCRC 17597 / SA1</strain>
    </source>
</reference>
<evidence type="ECO:0000256" key="11">
    <source>
        <dbReference type="ARBA" id="ARBA00023136"/>
    </source>
</evidence>
<feature type="transmembrane region" description="Helical" evidence="12">
    <location>
        <begin position="91"/>
        <end position="111"/>
    </location>
</feature>
<dbReference type="RefSeq" id="WP_016389415.1">
    <property type="nucleotide sequence ID" value="NC_018868.3"/>
</dbReference>
<feature type="transmembrane region" description="Helical" evidence="12">
    <location>
        <begin position="117"/>
        <end position="135"/>
    </location>
</feature>
<evidence type="ECO:0000256" key="9">
    <source>
        <dbReference type="ARBA" id="ARBA00022842"/>
    </source>
</evidence>
<evidence type="ECO:0000256" key="1">
    <source>
        <dbReference type="ARBA" id="ARBA00001946"/>
    </source>
</evidence>
<evidence type="ECO:0000256" key="5">
    <source>
        <dbReference type="ARBA" id="ARBA00022519"/>
    </source>
</evidence>
<dbReference type="InterPro" id="IPR006370">
    <property type="entry name" value="HB_polyprenyltransferase-like"/>
</dbReference>
<keyword evidence="9 12" id="KW-0460">Magnesium</keyword>
<comment type="catalytic activity">
    <reaction evidence="12">
        <text>all-trans-octaprenyl diphosphate + 4-hydroxybenzoate = 4-hydroxy-3-(all-trans-octaprenyl)benzoate + diphosphate</text>
        <dbReference type="Rhea" id="RHEA:27782"/>
        <dbReference type="ChEBI" id="CHEBI:1617"/>
        <dbReference type="ChEBI" id="CHEBI:17879"/>
        <dbReference type="ChEBI" id="CHEBI:33019"/>
        <dbReference type="ChEBI" id="CHEBI:57711"/>
        <dbReference type="EC" id="2.5.1.39"/>
    </reaction>
</comment>
<proteinExistence type="inferred from homology"/>
<accession>K4KL14</accession>
<dbReference type="eggNOG" id="COG0382">
    <property type="taxonomic scope" value="Bacteria"/>
</dbReference>
<dbReference type="Proteomes" id="UP000000466">
    <property type="component" value="Chromosome"/>
</dbReference>
<evidence type="ECO:0000256" key="3">
    <source>
        <dbReference type="ARBA" id="ARBA00005985"/>
    </source>
</evidence>
<evidence type="ECO:0000256" key="13">
    <source>
        <dbReference type="NCBIfam" id="TIGR01474"/>
    </source>
</evidence>
<evidence type="ECO:0000313" key="14">
    <source>
        <dbReference type="EMBL" id="AFU99691.2"/>
    </source>
</evidence>
<dbReference type="PANTHER" id="PTHR11048:SF28">
    <property type="entry name" value="4-HYDROXYBENZOATE POLYPRENYLTRANSFERASE, MITOCHONDRIAL"/>
    <property type="match status" value="1"/>
</dbReference>
<keyword evidence="11 12" id="KW-0472">Membrane</keyword>
<dbReference type="Gene3D" id="1.20.120.1780">
    <property type="entry name" value="UbiA prenyltransferase"/>
    <property type="match status" value="1"/>
</dbReference>
<dbReference type="KEGG" id="saga:M5M_12695"/>
<dbReference type="PANTHER" id="PTHR11048">
    <property type="entry name" value="PRENYLTRANSFERASES"/>
    <property type="match status" value="1"/>
</dbReference>
<feature type="transmembrane region" description="Helical" evidence="12">
    <location>
        <begin position="49"/>
        <end position="70"/>
    </location>
</feature>
<evidence type="ECO:0000256" key="6">
    <source>
        <dbReference type="ARBA" id="ARBA00022679"/>
    </source>
</evidence>
<dbReference type="Gene3D" id="1.10.357.140">
    <property type="entry name" value="UbiA prenyltransferase"/>
    <property type="match status" value="1"/>
</dbReference>
<sequence>MANAQQPNYLVAWWRLMRFDKPIGTLLLLWPTLWALWLAAGGVPDTKNLAIFIAGVVVMRAAGCVINDYADRHIDGHVSRTKARPIAAGHISPQAALFGFACLLLLALALVLQTNRFTLFLSFGAVALASLYPFMKRHTHLPQVVLGAAFAWSIPMAFAAVTGELDRGIWLVYTGVVLWTVAYDTYYAMVDRRDDLRIGVKSTAILFGENDLTIIFCLQVMALGALAMAGSHFERGLWYYAGLLAAGFLFIWQQWVARKRDGAGSFTAFLNNNWVGLVIFAGIALDYQQAGAA</sequence>
<dbReference type="GO" id="GO:0005886">
    <property type="term" value="C:plasma membrane"/>
    <property type="evidence" value="ECO:0007669"/>
    <property type="project" value="UniProtKB-SubCell"/>
</dbReference>
<name>K4KL14_SIMAS</name>
<keyword evidence="5 12" id="KW-0997">Cell inner membrane</keyword>
<evidence type="ECO:0000256" key="7">
    <source>
        <dbReference type="ARBA" id="ARBA00022688"/>
    </source>
</evidence>
<gene>
    <name evidence="12" type="primary">ubiA</name>
    <name evidence="14" type="ordered locus">M5M_12695</name>
</gene>
<dbReference type="InterPro" id="IPR044878">
    <property type="entry name" value="UbiA_sf"/>
</dbReference>
<feature type="transmembrane region" description="Helical" evidence="12">
    <location>
        <begin position="237"/>
        <end position="257"/>
    </location>
</feature>
<dbReference type="Pfam" id="PF01040">
    <property type="entry name" value="UbiA"/>
    <property type="match status" value="1"/>
</dbReference>
<evidence type="ECO:0000256" key="12">
    <source>
        <dbReference type="HAMAP-Rule" id="MF_01635"/>
    </source>
</evidence>
<keyword evidence="7 12" id="KW-0831">Ubiquinone biosynthesis</keyword>
<dbReference type="OrthoDB" id="9782418at2"/>
<dbReference type="FunFam" id="1.10.357.140:FF:000002">
    <property type="entry name" value="4-hydroxybenzoate octaprenyltransferase"/>
    <property type="match status" value="1"/>
</dbReference>
<dbReference type="PROSITE" id="PS00943">
    <property type="entry name" value="UBIA"/>
    <property type="match status" value="1"/>
</dbReference>
<feature type="transmembrane region" description="Helical" evidence="12">
    <location>
        <begin position="144"/>
        <end position="163"/>
    </location>
</feature>
<dbReference type="STRING" id="1117647.M5M_12695"/>
<keyword evidence="8 12" id="KW-0812">Transmembrane</keyword>